<evidence type="ECO:0000256" key="2">
    <source>
        <dbReference type="SAM" id="MobiDB-lite"/>
    </source>
</evidence>
<dbReference type="Gene3D" id="3.20.20.70">
    <property type="entry name" value="Aldolase class I"/>
    <property type="match status" value="1"/>
</dbReference>
<feature type="domain" description="DAHP synthetase I/KDSA" evidence="3">
    <location>
        <begin position="47"/>
        <end position="285"/>
    </location>
</feature>
<dbReference type="InterPro" id="IPR006268">
    <property type="entry name" value="DAHP_syn_2"/>
</dbReference>
<protein>
    <submittedName>
        <fullName evidence="4">3-deoxy-7-phosphoheptulonate synthase</fullName>
        <ecNumber evidence="4">2.5.1.54</ecNumber>
    </submittedName>
</protein>
<evidence type="ECO:0000256" key="1">
    <source>
        <dbReference type="ARBA" id="ARBA00022679"/>
    </source>
</evidence>
<dbReference type="NCBIfam" id="NF009239">
    <property type="entry name" value="PRK12595.1"/>
    <property type="match status" value="1"/>
</dbReference>
<evidence type="ECO:0000259" key="3">
    <source>
        <dbReference type="Pfam" id="PF00793"/>
    </source>
</evidence>
<dbReference type="InterPro" id="IPR052899">
    <property type="entry name" value="Class-I_DAHP_synthase"/>
</dbReference>
<keyword evidence="1 4" id="KW-0808">Transferase</keyword>
<dbReference type="InterPro" id="IPR013785">
    <property type="entry name" value="Aldolase_TIM"/>
</dbReference>
<dbReference type="EC" id="2.5.1.54" evidence="4"/>
<dbReference type="EMBL" id="DTGT01000063">
    <property type="protein sequence ID" value="HGH60069.1"/>
    <property type="molecule type" value="Genomic_DNA"/>
</dbReference>
<dbReference type="GO" id="GO:0016832">
    <property type="term" value="F:aldehyde-lyase activity"/>
    <property type="evidence" value="ECO:0007669"/>
    <property type="project" value="InterPro"/>
</dbReference>
<feature type="region of interest" description="Disordered" evidence="2">
    <location>
        <begin position="1"/>
        <end position="28"/>
    </location>
</feature>
<dbReference type="NCBIfam" id="NF006421">
    <property type="entry name" value="PRK08673.1"/>
    <property type="match status" value="1"/>
</dbReference>
<dbReference type="AlphaFoldDB" id="A0A7C4ER38"/>
<dbReference type="PANTHER" id="PTHR43018:SF2">
    <property type="entry name" value="PHOSPHO-2-DEHYDRO-3-DEOXYHEPTONATE ALDOLASE"/>
    <property type="match status" value="1"/>
</dbReference>
<comment type="caution">
    <text evidence="4">The sequence shown here is derived from an EMBL/GenBank/DDBJ whole genome shotgun (WGS) entry which is preliminary data.</text>
</comment>
<dbReference type="Pfam" id="PF00793">
    <property type="entry name" value="DAHP_synth_1"/>
    <property type="match status" value="1"/>
</dbReference>
<gene>
    <name evidence="4" type="primary">aroF</name>
    <name evidence="4" type="ORF">ENV54_02085</name>
</gene>
<dbReference type="GO" id="GO:0003849">
    <property type="term" value="F:3-deoxy-7-phosphoheptulonate synthase activity"/>
    <property type="evidence" value="ECO:0007669"/>
    <property type="project" value="UniProtKB-EC"/>
</dbReference>
<reference evidence="4" key="1">
    <citation type="journal article" date="2020" name="mSystems">
        <title>Genome- and Community-Level Interaction Insights into Carbon Utilization and Element Cycling Functions of Hydrothermarchaeota in Hydrothermal Sediment.</title>
        <authorList>
            <person name="Zhou Z."/>
            <person name="Liu Y."/>
            <person name="Xu W."/>
            <person name="Pan J."/>
            <person name="Luo Z.H."/>
            <person name="Li M."/>
        </authorList>
    </citation>
    <scope>NUCLEOTIDE SEQUENCE [LARGE SCALE GENOMIC DNA]</scope>
    <source>
        <strain evidence="4">SpSt-769</strain>
    </source>
</reference>
<proteinExistence type="predicted"/>
<dbReference type="GO" id="GO:0009073">
    <property type="term" value="P:aromatic amino acid family biosynthetic process"/>
    <property type="evidence" value="ECO:0007669"/>
    <property type="project" value="InterPro"/>
</dbReference>
<sequence>MREPTILRTDGNHPVPITTTDHTFTPPRKGFVSREYQRYDTVIRVGDAVIGGGPFTVIAGPCSVESLQQLVHTAVAVKEAGATILRGGAFKPRTSPYSFQGLGQEGLKLLSLAKGLTGMPIVTEVMDTAQVESVEECADILQIGARNIQNFALLKRVGKSRTPVLLKRGLMTTIDEFLFSAEYVLAGGNSQVILCERGIRTFETATRNTLDLSAVCVLKEKTHLPVIVDPSHAVGIRRFVEPLSLAAIAVGADGLMIEVHCSPETALCDGQQSLSPVDFARLMRNLGVISQAKALLV</sequence>
<accession>A0A7C4ER38</accession>
<dbReference type="NCBIfam" id="TIGR01361">
    <property type="entry name" value="DAHP_synth_Bsub"/>
    <property type="match status" value="1"/>
</dbReference>
<evidence type="ECO:0000313" key="4">
    <source>
        <dbReference type="EMBL" id="HGH60069.1"/>
    </source>
</evidence>
<organism evidence="4">
    <name type="scientific">Desulfomonile tiedjei</name>
    <dbReference type="NCBI Taxonomy" id="2358"/>
    <lineage>
        <taxon>Bacteria</taxon>
        <taxon>Pseudomonadati</taxon>
        <taxon>Thermodesulfobacteriota</taxon>
        <taxon>Desulfomonilia</taxon>
        <taxon>Desulfomonilales</taxon>
        <taxon>Desulfomonilaceae</taxon>
        <taxon>Desulfomonile</taxon>
    </lineage>
</organism>
<dbReference type="InterPro" id="IPR006218">
    <property type="entry name" value="DAHP1/KDSA"/>
</dbReference>
<dbReference type="SUPFAM" id="SSF51569">
    <property type="entry name" value="Aldolase"/>
    <property type="match status" value="1"/>
</dbReference>
<dbReference type="PANTHER" id="PTHR43018">
    <property type="entry name" value="PHOSPHO-2-DEHYDRO-3-DEOXYHEPTONATE ALDOLASE"/>
    <property type="match status" value="1"/>
</dbReference>
<name>A0A7C4ER38_9BACT</name>